<evidence type="ECO:0000256" key="1">
    <source>
        <dbReference type="SAM" id="MobiDB-lite"/>
    </source>
</evidence>
<dbReference type="Proteomes" id="UP001153069">
    <property type="component" value="Unassembled WGS sequence"/>
</dbReference>
<dbReference type="EMBL" id="CAICTM010002680">
    <property type="protein sequence ID" value="CAB9529939.1"/>
    <property type="molecule type" value="Genomic_DNA"/>
</dbReference>
<organism evidence="2 3">
    <name type="scientific">Seminavis robusta</name>
    <dbReference type="NCBI Taxonomy" id="568900"/>
    <lineage>
        <taxon>Eukaryota</taxon>
        <taxon>Sar</taxon>
        <taxon>Stramenopiles</taxon>
        <taxon>Ochrophyta</taxon>
        <taxon>Bacillariophyta</taxon>
        <taxon>Bacillariophyceae</taxon>
        <taxon>Bacillariophycidae</taxon>
        <taxon>Naviculales</taxon>
        <taxon>Naviculaceae</taxon>
        <taxon>Seminavis</taxon>
    </lineage>
</organism>
<sequence length="210" mass="23121">MSDPSSPPSSPPPSPPSSPTGVTLHPCGCGECAWGRSTLPKTEYQHFRGVGTFTGVLRMDSTNTFWKLNDPNFDFEEGATVHDMAGTGHLMDFSEFCLEVQQYDQYCAVPPGNHWKIPEIRSGDHVRVCAYKYVPAAGWTASERLWVLAVAVTNTGIVVGISANRIENHFLRALNYPPDTVPDPKFDLDRGDPVSFPVTCVIVVEHGENW</sequence>
<evidence type="ECO:0000313" key="3">
    <source>
        <dbReference type="Proteomes" id="UP001153069"/>
    </source>
</evidence>
<gene>
    <name evidence="2" type="ORF">SEMRO_2682_G334490.1</name>
</gene>
<protein>
    <submittedName>
        <fullName evidence="2">Uncharacterized protein</fullName>
    </submittedName>
</protein>
<reference evidence="2" key="1">
    <citation type="submission" date="2020-06" db="EMBL/GenBank/DDBJ databases">
        <authorList>
            <consortium name="Plant Systems Biology data submission"/>
        </authorList>
    </citation>
    <scope>NUCLEOTIDE SEQUENCE</scope>
    <source>
        <strain evidence="2">D6</strain>
    </source>
</reference>
<comment type="caution">
    <text evidence="2">The sequence shown here is derived from an EMBL/GenBank/DDBJ whole genome shotgun (WGS) entry which is preliminary data.</text>
</comment>
<feature type="region of interest" description="Disordered" evidence="1">
    <location>
        <begin position="1"/>
        <end position="22"/>
    </location>
</feature>
<proteinExistence type="predicted"/>
<evidence type="ECO:0000313" key="2">
    <source>
        <dbReference type="EMBL" id="CAB9529939.1"/>
    </source>
</evidence>
<feature type="compositionally biased region" description="Pro residues" evidence="1">
    <location>
        <begin position="1"/>
        <end position="18"/>
    </location>
</feature>
<keyword evidence="3" id="KW-1185">Reference proteome</keyword>
<name>A0A9N8F1V7_9STRA</name>
<dbReference type="AlphaFoldDB" id="A0A9N8F1V7"/>
<accession>A0A9N8F1V7</accession>